<dbReference type="Pfam" id="PF00176">
    <property type="entry name" value="SNF2-rel_dom"/>
    <property type="match status" value="1"/>
</dbReference>
<evidence type="ECO:0008006" key="10">
    <source>
        <dbReference type="Google" id="ProtNLM"/>
    </source>
</evidence>
<dbReference type="InterPro" id="IPR014001">
    <property type="entry name" value="Helicase_ATP-bd"/>
</dbReference>
<keyword evidence="1" id="KW-0547">Nucleotide-binding</keyword>
<dbReference type="Gene3D" id="3.40.50.10810">
    <property type="entry name" value="Tandem AAA-ATPase domain"/>
    <property type="match status" value="1"/>
</dbReference>
<dbReference type="InterPro" id="IPR050628">
    <property type="entry name" value="SNF2_RAD54_helicase_TF"/>
</dbReference>
<feature type="compositionally biased region" description="Pro residues" evidence="4">
    <location>
        <begin position="68"/>
        <end position="78"/>
    </location>
</feature>
<evidence type="ECO:0000256" key="5">
    <source>
        <dbReference type="SAM" id="SignalP"/>
    </source>
</evidence>
<dbReference type="InterPro" id="IPR001650">
    <property type="entry name" value="Helicase_C-like"/>
</dbReference>
<dbReference type="GO" id="GO:0008094">
    <property type="term" value="F:ATP-dependent activity, acting on DNA"/>
    <property type="evidence" value="ECO:0007669"/>
    <property type="project" value="TreeGrafter"/>
</dbReference>
<name>A0AAD5YHU9_9APHY</name>
<dbReference type="PROSITE" id="PS51192">
    <property type="entry name" value="HELICASE_ATP_BIND_1"/>
    <property type="match status" value="1"/>
</dbReference>
<evidence type="ECO:0000313" key="9">
    <source>
        <dbReference type="Proteomes" id="UP001212997"/>
    </source>
</evidence>
<feature type="chain" id="PRO_5041962639" description="P-loop containing nucleoside triphosphate hydrolase protein" evidence="5">
    <location>
        <begin position="28"/>
        <end position="657"/>
    </location>
</feature>
<evidence type="ECO:0000313" key="8">
    <source>
        <dbReference type="EMBL" id="KAJ3482744.1"/>
    </source>
</evidence>
<feature type="signal peptide" evidence="5">
    <location>
        <begin position="1"/>
        <end position="27"/>
    </location>
</feature>
<evidence type="ECO:0000256" key="4">
    <source>
        <dbReference type="SAM" id="MobiDB-lite"/>
    </source>
</evidence>
<dbReference type="InterPro" id="IPR049730">
    <property type="entry name" value="SNF2/RAD54-like_C"/>
</dbReference>
<gene>
    <name evidence="8" type="ORF">NLI96_g6784</name>
</gene>
<sequence length="657" mass="74262">MYPTTQSTGWLGHLCNLFSALLPITSTKPQYVPSRFSVDSDSDDSDEPLRRPLREVSLNKTSILEEIIPPPRDVPPYIPKNEASTATPKKVSRRSPSSTPNRTSKTPPKISRRSPGTPRQAIPSSSGRAVQFMGTLKPYQKQALARLIKQERNMRDPEGIPDWVHILNGQLLVFATGLGKTIVSIALICHSVQNPDARGPTLVLVPEFGIMKNWLEEFAKFAPGLKCLCYHPSSNKELKTQDLSYLEEFHVVVASYGQLQYQHAKLLDRKGKGLPEDPNDSPFFFIGWLRVIADESDKFRNPKASIAQACLALKKQYGLCLTATPLHNTINDFYPTFRFLNVTYKGVDHYERFKEYFPNYAPQNKNRYHIETLQHIMKECIIKKDKDPSKLPECHEHNLDVFLTQEERQLYNEATSFFESKGILALLLRQRQACVLPSLLTGEDSDEEPANEDTQDGLLGVSDDEKATHKVQSPVKGSPKGKKHATVLSAKNVSENLAHLLAPEYLSTKLLKALEILDTISKRSANDKTIIFSWFRGTLRALSTELDNREIGWEMYTGESSTTQREEVLETIRTDDSAKVLLMTIQSGGCGLNIQSCNNVIFLEPWWNPTREDQAFGRVHRMGQTKEVHRYNIRVIDSVEDRMLQAGLVNPTPTSER</sequence>
<proteinExistence type="predicted"/>
<protein>
    <recommendedName>
        <fullName evidence="10">P-loop containing nucleoside triphosphate hydrolase protein</fullName>
    </recommendedName>
</protein>
<dbReference type="SUPFAM" id="SSF52540">
    <property type="entry name" value="P-loop containing nucleoside triphosphate hydrolases"/>
    <property type="match status" value="2"/>
</dbReference>
<dbReference type="Gene3D" id="3.40.50.300">
    <property type="entry name" value="P-loop containing nucleotide triphosphate hydrolases"/>
    <property type="match status" value="1"/>
</dbReference>
<keyword evidence="5" id="KW-0732">Signal</keyword>
<organism evidence="8 9">
    <name type="scientific">Meripilus lineatus</name>
    <dbReference type="NCBI Taxonomy" id="2056292"/>
    <lineage>
        <taxon>Eukaryota</taxon>
        <taxon>Fungi</taxon>
        <taxon>Dikarya</taxon>
        <taxon>Basidiomycota</taxon>
        <taxon>Agaricomycotina</taxon>
        <taxon>Agaricomycetes</taxon>
        <taxon>Polyporales</taxon>
        <taxon>Meripilaceae</taxon>
        <taxon>Meripilus</taxon>
    </lineage>
</organism>
<evidence type="ECO:0000259" key="6">
    <source>
        <dbReference type="PROSITE" id="PS51192"/>
    </source>
</evidence>
<keyword evidence="3" id="KW-0067">ATP-binding</keyword>
<feature type="compositionally biased region" description="Low complexity" evidence="4">
    <location>
        <begin position="94"/>
        <end position="109"/>
    </location>
</feature>
<dbReference type="GO" id="GO:0006281">
    <property type="term" value="P:DNA repair"/>
    <property type="evidence" value="ECO:0007669"/>
    <property type="project" value="TreeGrafter"/>
</dbReference>
<dbReference type="PROSITE" id="PS51194">
    <property type="entry name" value="HELICASE_CTER"/>
    <property type="match status" value="1"/>
</dbReference>
<keyword evidence="2" id="KW-0378">Hydrolase</keyword>
<dbReference type="Pfam" id="PF00271">
    <property type="entry name" value="Helicase_C"/>
    <property type="match status" value="1"/>
</dbReference>
<dbReference type="SMART" id="SM00490">
    <property type="entry name" value="HELICc"/>
    <property type="match status" value="1"/>
</dbReference>
<dbReference type="PANTHER" id="PTHR45626:SF26">
    <property type="entry name" value="FAMILY HELICASE, PUTATIVE (AFU_ORTHOLOGUE AFUA_2G09120)-RELATED"/>
    <property type="match status" value="1"/>
</dbReference>
<feature type="compositionally biased region" description="Acidic residues" evidence="4">
    <location>
        <begin position="443"/>
        <end position="455"/>
    </location>
</feature>
<comment type="caution">
    <text evidence="8">The sequence shown here is derived from an EMBL/GenBank/DDBJ whole genome shotgun (WGS) entry which is preliminary data.</text>
</comment>
<dbReference type="GO" id="GO:0005634">
    <property type="term" value="C:nucleus"/>
    <property type="evidence" value="ECO:0007669"/>
    <property type="project" value="TreeGrafter"/>
</dbReference>
<dbReference type="InterPro" id="IPR038718">
    <property type="entry name" value="SNF2-like_sf"/>
</dbReference>
<reference evidence="8" key="1">
    <citation type="submission" date="2022-07" db="EMBL/GenBank/DDBJ databases">
        <title>Genome Sequence of Physisporinus lineatus.</title>
        <authorList>
            <person name="Buettner E."/>
        </authorList>
    </citation>
    <scope>NUCLEOTIDE SEQUENCE</scope>
    <source>
        <strain evidence="8">VT162</strain>
    </source>
</reference>
<dbReference type="AlphaFoldDB" id="A0AAD5YHU9"/>
<dbReference type="GO" id="GO:0005524">
    <property type="term" value="F:ATP binding"/>
    <property type="evidence" value="ECO:0007669"/>
    <property type="project" value="UniProtKB-KW"/>
</dbReference>
<dbReference type="Proteomes" id="UP001212997">
    <property type="component" value="Unassembled WGS sequence"/>
</dbReference>
<keyword evidence="9" id="KW-1185">Reference proteome</keyword>
<dbReference type="GO" id="GO:0016787">
    <property type="term" value="F:hydrolase activity"/>
    <property type="evidence" value="ECO:0007669"/>
    <property type="project" value="UniProtKB-KW"/>
</dbReference>
<dbReference type="SMART" id="SM00487">
    <property type="entry name" value="DEXDc"/>
    <property type="match status" value="1"/>
</dbReference>
<evidence type="ECO:0000256" key="3">
    <source>
        <dbReference type="ARBA" id="ARBA00022840"/>
    </source>
</evidence>
<feature type="region of interest" description="Disordered" evidence="4">
    <location>
        <begin position="67"/>
        <end position="128"/>
    </location>
</feature>
<feature type="region of interest" description="Disordered" evidence="4">
    <location>
        <begin position="35"/>
        <end position="54"/>
    </location>
</feature>
<dbReference type="CDD" id="cd18793">
    <property type="entry name" value="SF2_C_SNF"/>
    <property type="match status" value="1"/>
</dbReference>
<feature type="domain" description="Helicase ATP-binding" evidence="6">
    <location>
        <begin position="161"/>
        <end position="343"/>
    </location>
</feature>
<feature type="domain" description="Helicase C-terminal" evidence="7">
    <location>
        <begin position="512"/>
        <end position="657"/>
    </location>
</feature>
<feature type="region of interest" description="Disordered" evidence="4">
    <location>
        <begin position="440"/>
        <end position="483"/>
    </location>
</feature>
<evidence type="ECO:0000259" key="7">
    <source>
        <dbReference type="PROSITE" id="PS51194"/>
    </source>
</evidence>
<dbReference type="InterPro" id="IPR000330">
    <property type="entry name" value="SNF2_N"/>
</dbReference>
<dbReference type="InterPro" id="IPR027417">
    <property type="entry name" value="P-loop_NTPase"/>
</dbReference>
<dbReference type="PANTHER" id="PTHR45626">
    <property type="entry name" value="TRANSCRIPTION TERMINATION FACTOR 2-RELATED"/>
    <property type="match status" value="1"/>
</dbReference>
<accession>A0AAD5YHU9</accession>
<dbReference type="EMBL" id="JANAWD010000259">
    <property type="protein sequence ID" value="KAJ3482744.1"/>
    <property type="molecule type" value="Genomic_DNA"/>
</dbReference>
<evidence type="ECO:0000256" key="1">
    <source>
        <dbReference type="ARBA" id="ARBA00022741"/>
    </source>
</evidence>
<evidence type="ECO:0000256" key="2">
    <source>
        <dbReference type="ARBA" id="ARBA00022801"/>
    </source>
</evidence>